<name>A0A6N7W9S9_9ACTO</name>
<dbReference type="Proteomes" id="UP000470875">
    <property type="component" value="Unassembled WGS sequence"/>
</dbReference>
<evidence type="ECO:0000313" key="2">
    <source>
        <dbReference type="Proteomes" id="UP000470875"/>
    </source>
</evidence>
<evidence type="ECO:0000313" key="1">
    <source>
        <dbReference type="EMBL" id="MSS84898.1"/>
    </source>
</evidence>
<dbReference type="EMBL" id="VULO01000010">
    <property type="protein sequence ID" value="MSS84898.1"/>
    <property type="molecule type" value="Genomic_DNA"/>
</dbReference>
<comment type="caution">
    <text evidence="1">The sequence shown here is derived from an EMBL/GenBank/DDBJ whole genome shotgun (WGS) entry which is preliminary data.</text>
</comment>
<dbReference type="AlphaFoldDB" id="A0A6N7W9S9"/>
<accession>A0A6N7W9S9</accession>
<keyword evidence="2" id="KW-1185">Reference proteome</keyword>
<gene>
    <name evidence="1" type="ORF">FYJ24_08995</name>
</gene>
<protein>
    <submittedName>
        <fullName evidence="1">Uncharacterized protein</fullName>
    </submittedName>
</protein>
<organism evidence="1 2">
    <name type="scientific">Scrofimicrobium canadense</name>
    <dbReference type="NCBI Taxonomy" id="2652290"/>
    <lineage>
        <taxon>Bacteria</taxon>
        <taxon>Bacillati</taxon>
        <taxon>Actinomycetota</taxon>
        <taxon>Actinomycetes</taxon>
        <taxon>Actinomycetales</taxon>
        <taxon>Actinomycetaceae</taxon>
        <taxon>Scrofimicrobium</taxon>
    </lineage>
</organism>
<proteinExistence type="predicted"/>
<sequence>MVAVWLAVITIYTTCDDLTMEKQRLLRLLVLGSLLLGGCATFMHAESMPGATPNLPELPKLNQEQSIRDDIARSEEAIALSARDMAEIATQCADCATMLSEVADDAQTRLTVSGGMWEPWEGQQSGQFLPHPADVGEAPTTPKGLVGYMMGSAVAQLNDIVTYGSPDASTLSSLLAGRIASALTLAKLYDVDVNEAVENLPKEALATSVSPTEISQSGVEANEMHRAQSDVEDSIGEKALFEYDCLTTALGRSSLVRQHSDIETTLRMSLIERSQKLVEAVQSDSRSIRCMPSTSDSGEFMTQLVGTDLTLIESPDSRLRSLAREFLIDDVRTWNRVGEVPKVTPGMTEG</sequence>
<reference evidence="1 2" key="1">
    <citation type="submission" date="2019-08" db="EMBL/GenBank/DDBJ databases">
        <title>In-depth cultivation of the pig gut microbiome towards novel bacterial diversity and tailored functional studies.</title>
        <authorList>
            <person name="Wylensek D."/>
            <person name="Hitch T.C.A."/>
            <person name="Clavel T."/>
        </authorList>
    </citation>
    <scope>NUCLEOTIDE SEQUENCE [LARGE SCALE GENOMIC DNA]</scope>
    <source>
        <strain evidence="1 2">WB03_NA08</strain>
    </source>
</reference>